<comment type="similarity">
    <text evidence="1">Belongs to the sigma-70 factor family. ECF subfamily.</text>
</comment>
<dbReference type="Gene3D" id="1.10.10.10">
    <property type="entry name" value="Winged helix-like DNA-binding domain superfamily/Winged helix DNA-binding domain"/>
    <property type="match status" value="1"/>
</dbReference>
<keyword evidence="2" id="KW-0805">Transcription regulation</keyword>
<name>A0A4U0GU24_9SPHI</name>
<proteinExistence type="inferred from homology"/>
<evidence type="ECO:0000256" key="3">
    <source>
        <dbReference type="ARBA" id="ARBA00023082"/>
    </source>
</evidence>
<dbReference type="Proteomes" id="UP000309872">
    <property type="component" value="Unassembled WGS sequence"/>
</dbReference>
<evidence type="ECO:0000256" key="1">
    <source>
        <dbReference type="ARBA" id="ARBA00010641"/>
    </source>
</evidence>
<evidence type="ECO:0000313" key="5">
    <source>
        <dbReference type="EMBL" id="TJY62483.1"/>
    </source>
</evidence>
<gene>
    <name evidence="5" type="ORF">FAZ19_20745</name>
</gene>
<dbReference type="InterPro" id="IPR013325">
    <property type="entry name" value="RNA_pol_sigma_r2"/>
</dbReference>
<dbReference type="InterPro" id="IPR039425">
    <property type="entry name" value="RNA_pol_sigma-70-like"/>
</dbReference>
<evidence type="ECO:0000313" key="6">
    <source>
        <dbReference type="Proteomes" id="UP000309872"/>
    </source>
</evidence>
<dbReference type="SUPFAM" id="SSF88946">
    <property type="entry name" value="Sigma2 domain of RNA polymerase sigma factors"/>
    <property type="match status" value="1"/>
</dbReference>
<dbReference type="PANTHER" id="PTHR43133">
    <property type="entry name" value="RNA POLYMERASE ECF-TYPE SIGMA FACTO"/>
    <property type="match status" value="1"/>
</dbReference>
<dbReference type="EMBL" id="SUKA01000008">
    <property type="protein sequence ID" value="TJY62483.1"/>
    <property type="molecule type" value="Genomic_DNA"/>
</dbReference>
<sequence length="271" mass="32282">MSKLLQQKKDIERHILLLNDGREKGLDFFYKKFYGYFYFRGEKYTKDECDAESIVQEAFLRLWLFRENVDSMDAVFTFLKTQVNAAIKAYYSKSRNRFNRSLLRLDGIEDYQEFLLGYELEEEEEEDLVYLERLETEKQEQMNRLNSILPSLKDEQQLFIKLCLKYSFNYERIAYYLGGISDYEVSMQVEKTIDTLRSIFNSSEKMELLNKPAKIVLQGEFNDQQAEIFHMRYELQLSFEQISEALQLSSAMVKKLFVEAHAKIKQSKQTA</sequence>
<dbReference type="AlphaFoldDB" id="A0A4U0GU24"/>
<dbReference type="NCBIfam" id="TIGR02937">
    <property type="entry name" value="sigma70-ECF"/>
    <property type="match status" value="1"/>
</dbReference>
<dbReference type="GO" id="GO:0016987">
    <property type="term" value="F:sigma factor activity"/>
    <property type="evidence" value="ECO:0007669"/>
    <property type="project" value="UniProtKB-KW"/>
</dbReference>
<organism evidence="5 6">
    <name type="scientific">Sphingobacterium alkalisoli</name>
    <dbReference type="NCBI Taxonomy" id="1874115"/>
    <lineage>
        <taxon>Bacteria</taxon>
        <taxon>Pseudomonadati</taxon>
        <taxon>Bacteroidota</taxon>
        <taxon>Sphingobacteriia</taxon>
        <taxon>Sphingobacteriales</taxon>
        <taxon>Sphingobacteriaceae</taxon>
        <taxon>Sphingobacterium</taxon>
    </lineage>
</organism>
<dbReference type="GO" id="GO:0006352">
    <property type="term" value="P:DNA-templated transcription initiation"/>
    <property type="evidence" value="ECO:0007669"/>
    <property type="project" value="InterPro"/>
</dbReference>
<dbReference type="InterPro" id="IPR014284">
    <property type="entry name" value="RNA_pol_sigma-70_dom"/>
</dbReference>
<dbReference type="RefSeq" id="WP_136822680.1">
    <property type="nucleotide sequence ID" value="NZ_BMJX01000008.1"/>
</dbReference>
<dbReference type="InterPro" id="IPR013324">
    <property type="entry name" value="RNA_pol_sigma_r3/r4-like"/>
</dbReference>
<dbReference type="PANTHER" id="PTHR43133:SF46">
    <property type="entry name" value="RNA POLYMERASE SIGMA-70 FACTOR ECF SUBFAMILY"/>
    <property type="match status" value="1"/>
</dbReference>
<evidence type="ECO:0000256" key="2">
    <source>
        <dbReference type="ARBA" id="ARBA00023015"/>
    </source>
</evidence>
<comment type="caution">
    <text evidence="5">The sequence shown here is derived from an EMBL/GenBank/DDBJ whole genome shotgun (WGS) entry which is preliminary data.</text>
</comment>
<evidence type="ECO:0000256" key="4">
    <source>
        <dbReference type="ARBA" id="ARBA00023163"/>
    </source>
</evidence>
<keyword evidence="3" id="KW-0731">Sigma factor</keyword>
<dbReference type="SUPFAM" id="SSF88659">
    <property type="entry name" value="Sigma3 and sigma4 domains of RNA polymerase sigma factors"/>
    <property type="match status" value="1"/>
</dbReference>
<keyword evidence="4" id="KW-0804">Transcription</keyword>
<dbReference type="InterPro" id="IPR036388">
    <property type="entry name" value="WH-like_DNA-bd_sf"/>
</dbReference>
<dbReference type="OrthoDB" id="759001at2"/>
<keyword evidence="6" id="KW-1185">Reference proteome</keyword>
<dbReference type="Gene3D" id="1.10.1740.10">
    <property type="match status" value="1"/>
</dbReference>
<reference evidence="5 6" key="1">
    <citation type="submission" date="2019-04" db="EMBL/GenBank/DDBJ databases">
        <title>Sphingobacterium olei sp. nov., isolated from oil-contaminated soil.</title>
        <authorList>
            <person name="Liu B."/>
        </authorList>
    </citation>
    <scope>NUCLEOTIDE SEQUENCE [LARGE SCALE GENOMIC DNA]</scope>
    <source>
        <strain evidence="5 6">Y3L14</strain>
    </source>
</reference>
<protein>
    <submittedName>
        <fullName evidence="5">Sigma-70 family RNA polymerase sigma factor</fullName>
    </submittedName>
</protein>
<accession>A0A4U0GU24</accession>